<dbReference type="InterPro" id="IPR000157">
    <property type="entry name" value="TIR_dom"/>
</dbReference>
<dbReference type="EMBL" id="JBJKBG010000009">
    <property type="protein sequence ID" value="KAL3721775.1"/>
    <property type="molecule type" value="Genomic_DNA"/>
</dbReference>
<dbReference type="GO" id="GO:0051707">
    <property type="term" value="P:response to other organism"/>
    <property type="evidence" value="ECO:0007669"/>
    <property type="project" value="UniProtKB-ARBA"/>
</dbReference>
<evidence type="ECO:0000313" key="6">
    <source>
        <dbReference type="Proteomes" id="UP001634007"/>
    </source>
</evidence>
<dbReference type="Gene3D" id="3.40.50.300">
    <property type="entry name" value="P-loop containing nucleotide triphosphate hydrolases"/>
    <property type="match status" value="1"/>
</dbReference>
<dbReference type="InterPro" id="IPR035897">
    <property type="entry name" value="Toll_tir_struct_dom_sf"/>
</dbReference>
<dbReference type="Pfam" id="PF00931">
    <property type="entry name" value="NB-ARC"/>
    <property type="match status" value="1"/>
</dbReference>
<evidence type="ECO:0000256" key="2">
    <source>
        <dbReference type="ARBA" id="ARBA00022737"/>
    </source>
</evidence>
<dbReference type="PANTHER" id="PTHR11017:SF570">
    <property type="entry name" value="DISEASE RESISTANCE PROTEIN (TIR-NBS CLASS)-RELATED"/>
    <property type="match status" value="1"/>
</dbReference>
<dbReference type="Gene3D" id="3.40.50.10140">
    <property type="entry name" value="Toll/interleukin-1 receptor homology (TIR) domain"/>
    <property type="match status" value="1"/>
</dbReference>
<dbReference type="SMART" id="SM00255">
    <property type="entry name" value="TIR"/>
    <property type="match status" value="1"/>
</dbReference>
<dbReference type="InterPro" id="IPR058192">
    <property type="entry name" value="WHD_ROQ1-like"/>
</dbReference>
<name>A0ABD3J284_EUCGL</name>
<dbReference type="Gene3D" id="1.10.8.430">
    <property type="entry name" value="Helical domain of apoptotic protease-activating factors"/>
    <property type="match status" value="1"/>
</dbReference>
<dbReference type="InterPro" id="IPR002182">
    <property type="entry name" value="NB-ARC"/>
</dbReference>
<dbReference type="SUPFAM" id="SSF52058">
    <property type="entry name" value="L domain-like"/>
    <property type="match status" value="2"/>
</dbReference>
<dbReference type="Gene3D" id="3.80.10.10">
    <property type="entry name" value="Ribonuclease Inhibitor"/>
    <property type="match status" value="3"/>
</dbReference>
<keyword evidence="6" id="KW-1185">Reference proteome</keyword>
<dbReference type="Proteomes" id="UP001634007">
    <property type="component" value="Unassembled WGS sequence"/>
</dbReference>
<dbReference type="AlphaFoldDB" id="A0ABD3J284"/>
<dbReference type="InterPro" id="IPR032675">
    <property type="entry name" value="LRR_dom_sf"/>
</dbReference>
<keyword evidence="1" id="KW-0433">Leucine-rich repeat</keyword>
<accession>A0ABD3J284</accession>
<evidence type="ECO:0000256" key="3">
    <source>
        <dbReference type="ARBA" id="ARBA00022821"/>
    </source>
</evidence>
<dbReference type="PRINTS" id="PR00364">
    <property type="entry name" value="DISEASERSIST"/>
</dbReference>
<reference evidence="5 6" key="1">
    <citation type="submission" date="2024-11" db="EMBL/GenBank/DDBJ databases">
        <title>Chromosome-level genome assembly of Eucalyptus globulus Labill. provides insights into its genome evolution.</title>
        <authorList>
            <person name="Li X."/>
        </authorList>
    </citation>
    <scope>NUCLEOTIDE SEQUENCE [LARGE SCALE GENOMIC DNA]</scope>
    <source>
        <strain evidence="5">CL2024</strain>
        <tissue evidence="5">Fresh tender leaves</tissue>
    </source>
</reference>
<dbReference type="InterPro" id="IPR027417">
    <property type="entry name" value="P-loop_NTPase"/>
</dbReference>
<dbReference type="SUPFAM" id="SSF52200">
    <property type="entry name" value="Toll/Interleukin receptor TIR domain"/>
    <property type="match status" value="1"/>
</dbReference>
<sequence length="1116" mass="127649">MERRDSLDGTTTSTTDRGDAKSLMGAEFEVFLNFRGSDIRLNFADCLYHSMDGAGIRVFRDDEEIIKGEAIEGRLEHAIKSSRICMPIFSRNYATSAWCLRELAYMVDCSRNIDGKAMILPVFFDVNPDDVKLKTNQYHDALQKHEQKFGCHVVQQWKEALREVGLIKGWHLKDRGQGELIRLIVAEVSIKLNRRDKILPDHLVGIHDRVEDVMHLLDEGSPDVRYLVIHGMGGIGKTTLAKVVFNQISCRFHGCSFLLDVREASKGGKVVQLQKQLLSEILNFKPVEIVDSDAGIDQIKRRFRDKKVLIILDDIDKWDQLAKLAEKRDWFGSGSKIIITTRDTNFLPIEEGNQENNVQRCFEEFKIYQMEELHHGHAVQLFSKHAFRMDFPPPDYNDISRDIISKAGGLPLALEVIGSSLYCKSKRLWKDTLTKLGLVPNQDILRKLKISFEMLEDAQREIFLDIACYFVGEERIYPHHMWKALDFLPRIEINFLIRMSLIKIDDDDRLLMHDLLRDLGREIVRQEDLKVLGKCSRLWCPKIALQVVQNRKGTENIMALKLTGLSIEHDFTSEEFSRLPSLRLLELEGGNLVGDFKNLLSSLRWLSWRHCPSDLQAVNLYLWNLVVLKLSDSDIPENWNGWGSCLVNHDLKVIHLIRCHLSSTPDFSTCLNLKILVLDENCPRLLQISSSIHKLERLKRLEIIPAQVQLSKLPASVPFDLFAVPSAICGLKYLSSLKLEGQCIQELHPSIGEMAGLKCLSLMNCHQFRQLPDSIGKLRSLVILNLVYTRIKELPNSIGDLRKLEIMNLGSTQIRKLPNSIGRLESLVELYLANTKITGLPVSVGYLKGLKFLTLAGIMENLRVLESSGCKNIRCTGGSVKMADCNRSTNITWPPQLWRLGISCDDPQSVTWPAQLYNLALRDVTSPLKQPFFSSLRYLSRLTLFRCWFTEINFQQLENLHYLDVLLCKSLVRLLSLSRLQKIKRLIVMSCSQLMEIQDLGELESLEELSIENCGSIQRLPDLSKLHELRTLHLYHCELVQGLPDIPNPCHLDVHGCPMLVESGDSCETCRQCREPNVDVNCMRGLFSRSNLKAVKNWNHGKHQRLRHYDSIQKVS</sequence>
<dbReference type="Pfam" id="PF01582">
    <property type="entry name" value="TIR"/>
    <property type="match status" value="1"/>
</dbReference>
<organism evidence="5 6">
    <name type="scientific">Eucalyptus globulus</name>
    <name type="common">Tasmanian blue gum</name>
    <dbReference type="NCBI Taxonomy" id="34317"/>
    <lineage>
        <taxon>Eukaryota</taxon>
        <taxon>Viridiplantae</taxon>
        <taxon>Streptophyta</taxon>
        <taxon>Embryophyta</taxon>
        <taxon>Tracheophyta</taxon>
        <taxon>Spermatophyta</taxon>
        <taxon>Magnoliopsida</taxon>
        <taxon>eudicotyledons</taxon>
        <taxon>Gunneridae</taxon>
        <taxon>Pentapetalae</taxon>
        <taxon>rosids</taxon>
        <taxon>malvids</taxon>
        <taxon>Myrtales</taxon>
        <taxon>Myrtaceae</taxon>
        <taxon>Myrtoideae</taxon>
        <taxon>Eucalypteae</taxon>
        <taxon>Eucalyptus</taxon>
    </lineage>
</organism>
<dbReference type="Pfam" id="PF23282">
    <property type="entry name" value="WHD_ROQ1"/>
    <property type="match status" value="1"/>
</dbReference>
<keyword evidence="3" id="KW-0611">Plant defense</keyword>
<comment type="caution">
    <text evidence="5">The sequence shown here is derived from an EMBL/GenBank/DDBJ whole genome shotgun (WGS) entry which is preliminary data.</text>
</comment>
<dbReference type="PROSITE" id="PS50104">
    <property type="entry name" value="TIR"/>
    <property type="match status" value="1"/>
</dbReference>
<protein>
    <recommendedName>
        <fullName evidence="4">TIR domain-containing protein</fullName>
    </recommendedName>
</protein>
<dbReference type="InterPro" id="IPR055414">
    <property type="entry name" value="LRR_R13L4/SHOC2-like"/>
</dbReference>
<dbReference type="InterPro" id="IPR044974">
    <property type="entry name" value="Disease_R_plants"/>
</dbReference>
<dbReference type="PANTHER" id="PTHR11017">
    <property type="entry name" value="LEUCINE-RICH REPEAT-CONTAINING PROTEIN"/>
    <property type="match status" value="1"/>
</dbReference>
<feature type="domain" description="TIR" evidence="4">
    <location>
        <begin position="26"/>
        <end position="192"/>
    </location>
</feature>
<evidence type="ECO:0000256" key="1">
    <source>
        <dbReference type="ARBA" id="ARBA00022614"/>
    </source>
</evidence>
<evidence type="ECO:0000259" key="4">
    <source>
        <dbReference type="PROSITE" id="PS50104"/>
    </source>
</evidence>
<dbReference type="SUPFAM" id="SSF52540">
    <property type="entry name" value="P-loop containing nucleoside triphosphate hydrolases"/>
    <property type="match status" value="1"/>
</dbReference>
<proteinExistence type="predicted"/>
<gene>
    <name evidence="5" type="ORF">ACJRO7_034162</name>
</gene>
<dbReference type="Pfam" id="PF23598">
    <property type="entry name" value="LRR_14"/>
    <property type="match status" value="1"/>
</dbReference>
<keyword evidence="2" id="KW-0677">Repeat</keyword>
<evidence type="ECO:0000313" key="5">
    <source>
        <dbReference type="EMBL" id="KAL3721775.1"/>
    </source>
</evidence>
<dbReference type="InterPro" id="IPR042197">
    <property type="entry name" value="Apaf_helical"/>
</dbReference>
<dbReference type="GO" id="GO:0006952">
    <property type="term" value="P:defense response"/>
    <property type="evidence" value="ECO:0007669"/>
    <property type="project" value="UniProtKB-KW"/>
</dbReference>